<accession>A0ABV0PT79</accession>
<reference evidence="1 2" key="1">
    <citation type="submission" date="2021-06" db="EMBL/GenBank/DDBJ databases">
        <authorList>
            <person name="Palmer J.M."/>
        </authorList>
    </citation>
    <scope>NUCLEOTIDE SEQUENCE [LARGE SCALE GENOMIC DNA]</scope>
    <source>
        <strain evidence="1 2">GA_2019</strain>
        <tissue evidence="1">Muscle</tissue>
    </source>
</reference>
<organism evidence="1 2">
    <name type="scientific">Goodea atripinnis</name>
    <dbReference type="NCBI Taxonomy" id="208336"/>
    <lineage>
        <taxon>Eukaryota</taxon>
        <taxon>Metazoa</taxon>
        <taxon>Chordata</taxon>
        <taxon>Craniata</taxon>
        <taxon>Vertebrata</taxon>
        <taxon>Euteleostomi</taxon>
        <taxon>Actinopterygii</taxon>
        <taxon>Neopterygii</taxon>
        <taxon>Teleostei</taxon>
        <taxon>Neoteleostei</taxon>
        <taxon>Acanthomorphata</taxon>
        <taxon>Ovalentaria</taxon>
        <taxon>Atherinomorphae</taxon>
        <taxon>Cyprinodontiformes</taxon>
        <taxon>Goodeidae</taxon>
        <taxon>Goodea</taxon>
    </lineage>
</organism>
<protein>
    <submittedName>
        <fullName evidence="1">Uncharacterized protein</fullName>
    </submittedName>
</protein>
<dbReference type="EMBL" id="JAHRIO010085226">
    <property type="protein sequence ID" value="MEQ2186691.1"/>
    <property type="molecule type" value="Genomic_DNA"/>
</dbReference>
<sequence>MTQVDLKQACRLYSPLFWVTPHNHCIQVFPSPPCPQLYKIQNLGMQTASTNICETTGVSLKLSELHCGTMVGYQPCNNSSSEMFSLLNIPQSALSGIITKYE</sequence>
<dbReference type="Proteomes" id="UP001476798">
    <property type="component" value="Unassembled WGS sequence"/>
</dbReference>
<evidence type="ECO:0000313" key="1">
    <source>
        <dbReference type="EMBL" id="MEQ2186691.1"/>
    </source>
</evidence>
<gene>
    <name evidence="1" type="ORF">GOODEAATRI_031297</name>
</gene>
<name>A0ABV0PT79_9TELE</name>
<evidence type="ECO:0000313" key="2">
    <source>
        <dbReference type="Proteomes" id="UP001476798"/>
    </source>
</evidence>
<proteinExistence type="predicted"/>
<keyword evidence="2" id="KW-1185">Reference proteome</keyword>
<comment type="caution">
    <text evidence="1">The sequence shown here is derived from an EMBL/GenBank/DDBJ whole genome shotgun (WGS) entry which is preliminary data.</text>
</comment>